<dbReference type="SUPFAM" id="SSF57625">
    <property type="entry name" value="Invertebrate chitin-binding proteins"/>
    <property type="match status" value="1"/>
</dbReference>
<accession>A8STA9</accession>
<organism evidence="1">
    <name type="scientific">Riftia pachyptila</name>
    <name type="common">Vent tube worm</name>
    <dbReference type="NCBI Taxonomy" id="6426"/>
    <lineage>
        <taxon>Eukaryota</taxon>
        <taxon>Metazoa</taxon>
        <taxon>Spiralia</taxon>
        <taxon>Lophotrochozoa</taxon>
        <taxon>Annelida</taxon>
        <taxon>Polychaeta</taxon>
        <taxon>Sedentaria</taxon>
        <taxon>Canalipalpata</taxon>
        <taxon>Sabellida</taxon>
        <taxon>Siboglinidae</taxon>
        <taxon>Riftia</taxon>
    </lineage>
</organism>
<reference evidence="1" key="1">
    <citation type="journal article" date="2007" name="BMC Genomics">
        <title>Identification of proteins involved in the functioning of Riftia pachyptila symbiosis by Subtractive Suppression Hybridization.</title>
        <authorList>
            <person name="Sanchez S."/>
            <person name="Hourdez S."/>
            <person name="Lallier F.H."/>
        </authorList>
    </citation>
    <scope>NUCLEOTIDE SEQUENCE</scope>
</reference>
<proteinExistence type="evidence at transcript level"/>
<protein>
    <submittedName>
        <fullName evidence="1">Exosqueleton beta-chitin specific binding protein isoform 2</fullName>
    </submittedName>
</protein>
<sequence length="94" mass="10692">STPASFYIHCENGFMSYRTCHPNEVFNAWTRKCECYEVFCEKGDGYQPSMCGGCGGYVKCEGGFAVLRRKCPAPRPYFCCVTNICVVSKVFLRW</sequence>
<feature type="non-terminal residue" evidence="1">
    <location>
        <position position="1"/>
    </location>
</feature>
<dbReference type="CAZy" id="CBM14">
    <property type="family name" value="Carbohydrate-Binding Module Family 14"/>
</dbReference>
<dbReference type="GO" id="GO:0008061">
    <property type="term" value="F:chitin binding"/>
    <property type="evidence" value="ECO:0007669"/>
    <property type="project" value="InterPro"/>
</dbReference>
<dbReference type="EMBL" id="EF648513">
    <property type="protein sequence ID" value="ABW24402.1"/>
    <property type="molecule type" value="mRNA"/>
</dbReference>
<dbReference type="AlphaFoldDB" id="A8STA9"/>
<evidence type="ECO:0000313" key="1">
    <source>
        <dbReference type="EMBL" id="ABW24402.1"/>
    </source>
</evidence>
<reference evidence="1" key="2">
    <citation type="submission" date="2007-06" db="EMBL/GenBank/DDBJ databases">
        <authorList>
            <person name="Sanchez S."/>
            <person name="Hourdez S."/>
            <person name="Lallier F.H."/>
        </authorList>
    </citation>
    <scope>NUCLEOTIDE SEQUENCE</scope>
</reference>
<name>A8STA9_RIFPA</name>
<dbReference type="InterPro" id="IPR036508">
    <property type="entry name" value="Chitin-bd_dom_sf"/>
</dbReference>